<dbReference type="EMBL" id="JAOYFB010000001">
    <property type="protein sequence ID" value="KAK4002925.1"/>
    <property type="molecule type" value="Genomic_DNA"/>
</dbReference>
<gene>
    <name evidence="2" type="ORF">OUZ56_004718</name>
</gene>
<keyword evidence="3" id="KW-1185">Reference proteome</keyword>
<evidence type="ECO:0000313" key="2">
    <source>
        <dbReference type="EMBL" id="KAK4002925.1"/>
    </source>
</evidence>
<reference evidence="2 3" key="1">
    <citation type="journal article" date="2023" name="Nucleic Acids Res.">
        <title>The hologenome of Daphnia magna reveals possible DNA methylation and microbiome-mediated evolution of the host genome.</title>
        <authorList>
            <person name="Chaturvedi A."/>
            <person name="Li X."/>
            <person name="Dhandapani V."/>
            <person name="Marshall H."/>
            <person name="Kissane S."/>
            <person name="Cuenca-Cambronero M."/>
            <person name="Asole G."/>
            <person name="Calvet F."/>
            <person name="Ruiz-Romero M."/>
            <person name="Marangio P."/>
            <person name="Guigo R."/>
            <person name="Rago D."/>
            <person name="Mirbahai L."/>
            <person name="Eastwood N."/>
            <person name="Colbourne J.K."/>
            <person name="Zhou J."/>
            <person name="Mallon E."/>
            <person name="Orsini L."/>
        </authorList>
    </citation>
    <scope>NUCLEOTIDE SEQUENCE [LARGE SCALE GENOMIC DNA]</scope>
    <source>
        <strain evidence="2">LRV0_1</strain>
    </source>
</reference>
<dbReference type="Proteomes" id="UP001234178">
    <property type="component" value="Unassembled WGS sequence"/>
</dbReference>
<name>A0ABQ9YQN5_9CRUS</name>
<accession>A0ABQ9YQN5</accession>
<organism evidence="2 3">
    <name type="scientific">Daphnia magna</name>
    <dbReference type="NCBI Taxonomy" id="35525"/>
    <lineage>
        <taxon>Eukaryota</taxon>
        <taxon>Metazoa</taxon>
        <taxon>Ecdysozoa</taxon>
        <taxon>Arthropoda</taxon>
        <taxon>Crustacea</taxon>
        <taxon>Branchiopoda</taxon>
        <taxon>Diplostraca</taxon>
        <taxon>Cladocera</taxon>
        <taxon>Anomopoda</taxon>
        <taxon>Daphniidae</taxon>
        <taxon>Daphnia</taxon>
    </lineage>
</organism>
<evidence type="ECO:0000256" key="1">
    <source>
        <dbReference type="SAM" id="MobiDB-lite"/>
    </source>
</evidence>
<feature type="region of interest" description="Disordered" evidence="1">
    <location>
        <begin position="62"/>
        <end position="85"/>
    </location>
</feature>
<evidence type="ECO:0000313" key="3">
    <source>
        <dbReference type="Proteomes" id="UP001234178"/>
    </source>
</evidence>
<sequence length="85" mass="9687">MEEKEKHHKEDHLARIVMHPPSNRLLGFSGVSVRDYRCVRGWINAHCCVDYRRNFCVPPKSTDVLSSLDPTSKARRPGQSTPNNG</sequence>
<proteinExistence type="predicted"/>
<protein>
    <submittedName>
        <fullName evidence="2">Uncharacterized protein</fullName>
    </submittedName>
</protein>
<comment type="caution">
    <text evidence="2">The sequence shown here is derived from an EMBL/GenBank/DDBJ whole genome shotgun (WGS) entry which is preliminary data.</text>
</comment>